<protein>
    <submittedName>
        <fullName evidence="8">Subtilase family protein</fullName>
    </submittedName>
</protein>
<evidence type="ECO:0000313" key="9">
    <source>
        <dbReference type="Proteomes" id="UP000198814"/>
    </source>
</evidence>
<comment type="similarity">
    <text evidence="1 5">Belongs to the peptidase S8 family.</text>
</comment>
<dbReference type="PROSITE" id="PS51892">
    <property type="entry name" value="SUBTILASE"/>
    <property type="match status" value="1"/>
</dbReference>
<proteinExistence type="inferred from homology"/>
<keyword evidence="9" id="KW-1185">Reference proteome</keyword>
<evidence type="ECO:0000313" key="8">
    <source>
        <dbReference type="EMBL" id="SEO60070.1"/>
    </source>
</evidence>
<sequence>MQTKRVRIHAFFFSLLMAMLVVLPASAEQEFFVDPQLFDSTQADRIILVTYTDKHIDRIPVGVANQSYRRRGEYSSSTWGKRVASSIEADYKLTILSQWPIREIGEHCVVYLIDEDQSVDAIIKALSEDDRVDNVQTMSTFKVMANSYSDPYYRLQFNIQSMNLAEIHNHATGKNITIAIIDTGIDATHPDLQGQIQQTKDFVTRKSPESLNDLHGTAIAGVIAAKPNNGQGIVGIAPDSHVIGLKACWEIKTGSFEAACNSFTLALALNTAIQMKVDVLNLSLTGPHDPLLARLIEKAVQKGMIIIASQADRNDSKSGFPAQQPGVIAVRSTHNTITPSSHDSDALTISAPGQEILTTLPKGTYDFVSGNSLATAHVSGLTALLLQINRNLTHQEISRLLEKANEPTFYQLFNKNKLFSTISVKTSRTPKQQTGS</sequence>
<dbReference type="PRINTS" id="PR00723">
    <property type="entry name" value="SUBTILISIN"/>
</dbReference>
<dbReference type="PANTHER" id="PTHR43806:SF11">
    <property type="entry name" value="CEREVISIN-RELATED"/>
    <property type="match status" value="1"/>
</dbReference>
<dbReference type="GO" id="GO:0004252">
    <property type="term" value="F:serine-type endopeptidase activity"/>
    <property type="evidence" value="ECO:0007669"/>
    <property type="project" value="UniProtKB-UniRule"/>
</dbReference>
<feature type="active site" description="Charge relay system" evidence="5">
    <location>
        <position position="182"/>
    </location>
</feature>
<dbReference type="InterPro" id="IPR015500">
    <property type="entry name" value="Peptidase_S8_subtilisin-rel"/>
</dbReference>
<evidence type="ECO:0000256" key="2">
    <source>
        <dbReference type="ARBA" id="ARBA00022670"/>
    </source>
</evidence>
<evidence type="ECO:0000256" key="1">
    <source>
        <dbReference type="ARBA" id="ARBA00011073"/>
    </source>
</evidence>
<dbReference type="OrthoDB" id="9790784at2"/>
<gene>
    <name evidence="8" type="ORF">SAMN05216333_1136</name>
</gene>
<dbReference type="InterPro" id="IPR050131">
    <property type="entry name" value="Peptidase_S8_subtilisin-like"/>
</dbReference>
<dbReference type="InterPro" id="IPR022398">
    <property type="entry name" value="Peptidase_S8_His-AS"/>
</dbReference>
<feature type="active site" description="Charge relay system" evidence="5">
    <location>
        <position position="215"/>
    </location>
</feature>
<name>A0A1H8R0H0_9PROT</name>
<dbReference type="AlphaFoldDB" id="A0A1H8R0H0"/>
<accession>A0A1H8R0H0</accession>
<feature type="active site" description="Charge relay system" evidence="5">
    <location>
        <position position="372"/>
    </location>
</feature>
<keyword evidence="6" id="KW-0732">Signal</keyword>
<feature type="signal peptide" evidence="6">
    <location>
        <begin position="1"/>
        <end position="27"/>
    </location>
</feature>
<evidence type="ECO:0000259" key="7">
    <source>
        <dbReference type="Pfam" id="PF00082"/>
    </source>
</evidence>
<keyword evidence="4 5" id="KW-0720">Serine protease</keyword>
<dbReference type="RefSeq" id="WP_090318692.1">
    <property type="nucleotide sequence ID" value="NZ_FNOE01000011.1"/>
</dbReference>
<dbReference type="InterPro" id="IPR023827">
    <property type="entry name" value="Peptidase_S8_Asp-AS"/>
</dbReference>
<dbReference type="PROSITE" id="PS00137">
    <property type="entry name" value="SUBTILASE_HIS"/>
    <property type="match status" value="1"/>
</dbReference>
<dbReference type="Pfam" id="PF00082">
    <property type="entry name" value="Peptidase_S8"/>
    <property type="match status" value="1"/>
</dbReference>
<dbReference type="PANTHER" id="PTHR43806">
    <property type="entry name" value="PEPTIDASE S8"/>
    <property type="match status" value="1"/>
</dbReference>
<evidence type="ECO:0000256" key="3">
    <source>
        <dbReference type="ARBA" id="ARBA00022801"/>
    </source>
</evidence>
<dbReference type="InterPro" id="IPR036852">
    <property type="entry name" value="Peptidase_S8/S53_dom_sf"/>
</dbReference>
<keyword evidence="2 5" id="KW-0645">Protease</keyword>
<organism evidence="8 9">
    <name type="scientific">Nitrosomonas oligotropha</name>
    <dbReference type="NCBI Taxonomy" id="42354"/>
    <lineage>
        <taxon>Bacteria</taxon>
        <taxon>Pseudomonadati</taxon>
        <taxon>Pseudomonadota</taxon>
        <taxon>Betaproteobacteria</taxon>
        <taxon>Nitrosomonadales</taxon>
        <taxon>Nitrosomonadaceae</taxon>
        <taxon>Nitrosomonas</taxon>
    </lineage>
</organism>
<dbReference type="InterPro" id="IPR000209">
    <property type="entry name" value="Peptidase_S8/S53_dom"/>
</dbReference>
<keyword evidence="3 5" id="KW-0378">Hydrolase</keyword>
<dbReference type="EMBL" id="FODO01000013">
    <property type="protein sequence ID" value="SEO60070.1"/>
    <property type="molecule type" value="Genomic_DNA"/>
</dbReference>
<dbReference type="GO" id="GO:0006508">
    <property type="term" value="P:proteolysis"/>
    <property type="evidence" value="ECO:0007669"/>
    <property type="project" value="UniProtKB-KW"/>
</dbReference>
<evidence type="ECO:0000256" key="4">
    <source>
        <dbReference type="ARBA" id="ARBA00022825"/>
    </source>
</evidence>
<dbReference type="Proteomes" id="UP000198814">
    <property type="component" value="Unassembled WGS sequence"/>
</dbReference>
<feature type="domain" description="Peptidase S8/S53" evidence="7">
    <location>
        <begin position="173"/>
        <end position="405"/>
    </location>
</feature>
<dbReference type="STRING" id="42354.SAMN05216333_1136"/>
<evidence type="ECO:0000256" key="5">
    <source>
        <dbReference type="PROSITE-ProRule" id="PRU01240"/>
    </source>
</evidence>
<dbReference type="PROSITE" id="PS00136">
    <property type="entry name" value="SUBTILASE_ASP"/>
    <property type="match status" value="1"/>
</dbReference>
<feature type="chain" id="PRO_5011755048" evidence="6">
    <location>
        <begin position="28"/>
        <end position="436"/>
    </location>
</feature>
<reference evidence="9" key="1">
    <citation type="submission" date="2016-10" db="EMBL/GenBank/DDBJ databases">
        <authorList>
            <person name="Varghese N."/>
            <person name="Submissions S."/>
        </authorList>
    </citation>
    <scope>NUCLEOTIDE SEQUENCE [LARGE SCALE GENOMIC DNA]</scope>
    <source>
        <strain evidence="9">Nm76</strain>
    </source>
</reference>
<dbReference type="SUPFAM" id="SSF52743">
    <property type="entry name" value="Subtilisin-like"/>
    <property type="match status" value="1"/>
</dbReference>
<evidence type="ECO:0000256" key="6">
    <source>
        <dbReference type="SAM" id="SignalP"/>
    </source>
</evidence>
<dbReference type="Gene3D" id="3.40.50.200">
    <property type="entry name" value="Peptidase S8/S53 domain"/>
    <property type="match status" value="1"/>
</dbReference>